<sequence>MPQEKVYLHVDRSYYASGETIWFKSYLTIGPFHEPSLLSQTVYVELVNSDGEIIQNLKLYSPDGFASGQFDLPDSLSSGSYLIRAYTNWMRNFDESYFFHRQINIWNNESSEDVAVHQGDIDVQFFPEGGDLVNGVLSKVAFKATGPDGLGKVVKGKILDGENVIAEFESNRLGMGAFAIIPQNGKQYKAKIEGLNQDIPLPKSKDTGIVMTVTNSPRSEDVIIKIQTSDNLEKGTIFLLAQTRGLICASSSVDLSEKIMYAKIPKKEFPSGIAQITALDKEGNPLAERLVFIDHQDHINLTISTEKYIYAPRDSVRVNIQAKNKEGLPVLANLSLSVFDSDQVIENENKENIKSNLLISSELKGHIESPGYYFNPNNPDREEALDFLMMTQGWRRFQIKVLLKAESKETVYRAEKGLTIKGKLTDNRNEKPADAGLVSYLSLFPFTDSKTVKASSNGEFEINDLVYFDSTKVILEGKSKNGRIPVSLHVEQFYQSPVIKYLWTSSYHPSVDKKNSFVSKSIERQNIEKAYNFDDSDIALEGVEVQGKKIIERYSGPRIYGEGSVKMKVAGNPALENLEHPLDLVKGRVAGVMVWGNGQVWKVLIRGIGSINSGTDPLIMLDDIPIAIENLYTIPVMEIESYTVWKGPDTAIFGARGSNGVIGFYTKKGIPERPIDPVKKEILAPKGYHIEREFYSPKYHFKDLNDPKPDRRITLFWEPYIQTDSLGNASVMFYNHDVETVVQMEIEGISISGNPAYSKFEYTINK</sequence>
<dbReference type="InterPro" id="IPR037066">
    <property type="entry name" value="Plug_dom_sf"/>
</dbReference>
<organism evidence="3 4">
    <name type="scientific">Fontibacter flavus</name>
    <dbReference type="NCBI Taxonomy" id="654838"/>
    <lineage>
        <taxon>Bacteria</taxon>
        <taxon>Pseudomonadati</taxon>
        <taxon>Bacteroidota</taxon>
        <taxon>Cytophagia</taxon>
        <taxon>Cytophagales</taxon>
        <taxon>Cyclobacteriaceae</taxon>
        <taxon>Fontibacter</taxon>
    </lineage>
</organism>
<comment type="similarity">
    <text evidence="1">Belongs to the TonB-dependent receptor family.</text>
</comment>
<reference evidence="3 4" key="1">
    <citation type="submission" date="2024-09" db="EMBL/GenBank/DDBJ databases">
        <authorList>
            <person name="Sun Q."/>
            <person name="Mori K."/>
        </authorList>
    </citation>
    <scope>NUCLEOTIDE SEQUENCE [LARGE SCALE GENOMIC DNA]</scope>
    <source>
        <strain evidence="3 4">CCM 7650</strain>
    </source>
</reference>
<name>A0ABV6FUH9_9BACT</name>
<dbReference type="PROSITE" id="PS52016">
    <property type="entry name" value="TONB_DEPENDENT_REC_3"/>
    <property type="match status" value="1"/>
</dbReference>
<dbReference type="InterPro" id="IPR039426">
    <property type="entry name" value="TonB-dep_rcpt-like"/>
</dbReference>
<keyword evidence="1" id="KW-0812">Transmembrane</keyword>
<protein>
    <submittedName>
        <fullName evidence="3">TonB-dependent receptor plug domain-containing protein</fullName>
    </submittedName>
</protein>
<keyword evidence="1" id="KW-0813">Transport</keyword>
<evidence type="ECO:0000313" key="3">
    <source>
        <dbReference type="EMBL" id="MFC0263262.1"/>
    </source>
</evidence>
<comment type="subcellular location">
    <subcellularLocation>
        <location evidence="1">Cell outer membrane</location>
        <topology evidence="1">Multi-pass membrane protein</topology>
    </subcellularLocation>
</comment>
<evidence type="ECO:0000313" key="4">
    <source>
        <dbReference type="Proteomes" id="UP001589797"/>
    </source>
</evidence>
<dbReference type="Gene3D" id="2.170.130.10">
    <property type="entry name" value="TonB-dependent receptor, plug domain"/>
    <property type="match status" value="1"/>
</dbReference>
<dbReference type="SUPFAM" id="SSF56935">
    <property type="entry name" value="Porins"/>
    <property type="match status" value="1"/>
</dbReference>
<accession>A0ABV6FUH9</accession>
<evidence type="ECO:0000256" key="1">
    <source>
        <dbReference type="PROSITE-ProRule" id="PRU01360"/>
    </source>
</evidence>
<dbReference type="Gene3D" id="2.60.40.1930">
    <property type="match status" value="1"/>
</dbReference>
<dbReference type="EMBL" id="JBHLWI010000030">
    <property type="protein sequence ID" value="MFC0263262.1"/>
    <property type="molecule type" value="Genomic_DNA"/>
</dbReference>
<proteinExistence type="inferred from homology"/>
<gene>
    <name evidence="3" type="ORF">ACFFIP_11265</name>
</gene>
<keyword evidence="1" id="KW-1134">Transmembrane beta strand</keyword>
<comment type="caution">
    <text evidence="3">The sequence shown here is derived from an EMBL/GenBank/DDBJ whole genome shotgun (WGS) entry which is preliminary data.</text>
</comment>
<keyword evidence="1" id="KW-0472">Membrane</keyword>
<feature type="domain" description="TonB-dependent receptor plug" evidence="2">
    <location>
        <begin position="582"/>
        <end position="661"/>
    </location>
</feature>
<dbReference type="Pfam" id="PF07715">
    <property type="entry name" value="Plug"/>
    <property type="match status" value="1"/>
</dbReference>
<dbReference type="Proteomes" id="UP001589797">
    <property type="component" value="Unassembled WGS sequence"/>
</dbReference>
<dbReference type="InterPro" id="IPR012910">
    <property type="entry name" value="Plug_dom"/>
</dbReference>
<keyword evidence="1" id="KW-0998">Cell outer membrane</keyword>
<evidence type="ECO:0000259" key="2">
    <source>
        <dbReference type="Pfam" id="PF07715"/>
    </source>
</evidence>
<keyword evidence="3" id="KW-0675">Receptor</keyword>
<keyword evidence="4" id="KW-1185">Reference proteome</keyword>